<protein>
    <submittedName>
        <fullName evidence="2">Uncharacterized protein</fullName>
    </submittedName>
</protein>
<comment type="caution">
    <text evidence="2">The sequence shown here is derived from an EMBL/GenBank/DDBJ whole genome shotgun (WGS) entry which is preliminary data.</text>
</comment>
<reference evidence="2 3" key="1">
    <citation type="submission" date="2022-05" db="EMBL/GenBank/DDBJ databases">
        <authorList>
            <consortium name="Genoscope - CEA"/>
            <person name="William W."/>
        </authorList>
    </citation>
    <scope>NUCLEOTIDE SEQUENCE [LARGE SCALE GENOMIC DNA]</scope>
</reference>
<feature type="signal peptide" evidence="1">
    <location>
        <begin position="1"/>
        <end position="16"/>
    </location>
</feature>
<feature type="chain" id="PRO_5046333946" evidence="1">
    <location>
        <begin position="17"/>
        <end position="98"/>
    </location>
</feature>
<sequence length="98" mass="10980">TLLFLLLLLLLRYIDNFEEVANPGRVLPENDPTWKAGGTTLQGYSSQHFTTADPIKVDSSKKVELLLRLVAREDETDLVFPKDRCKPLSTLCPPAVPE</sequence>
<dbReference type="Proteomes" id="UP001159427">
    <property type="component" value="Unassembled WGS sequence"/>
</dbReference>
<dbReference type="EMBL" id="CALNXI010000599">
    <property type="protein sequence ID" value="CAH3029900.1"/>
    <property type="molecule type" value="Genomic_DNA"/>
</dbReference>
<keyword evidence="3" id="KW-1185">Reference proteome</keyword>
<accession>A0ABN8MP51</accession>
<keyword evidence="1" id="KW-0732">Signal</keyword>
<evidence type="ECO:0000313" key="2">
    <source>
        <dbReference type="EMBL" id="CAH3029900.1"/>
    </source>
</evidence>
<proteinExistence type="predicted"/>
<feature type="non-terminal residue" evidence="2">
    <location>
        <position position="1"/>
    </location>
</feature>
<evidence type="ECO:0000313" key="3">
    <source>
        <dbReference type="Proteomes" id="UP001159427"/>
    </source>
</evidence>
<gene>
    <name evidence="2" type="ORF">PEVE_00036930</name>
</gene>
<organism evidence="2 3">
    <name type="scientific">Porites evermanni</name>
    <dbReference type="NCBI Taxonomy" id="104178"/>
    <lineage>
        <taxon>Eukaryota</taxon>
        <taxon>Metazoa</taxon>
        <taxon>Cnidaria</taxon>
        <taxon>Anthozoa</taxon>
        <taxon>Hexacorallia</taxon>
        <taxon>Scleractinia</taxon>
        <taxon>Fungiina</taxon>
        <taxon>Poritidae</taxon>
        <taxon>Porites</taxon>
    </lineage>
</organism>
<evidence type="ECO:0000256" key="1">
    <source>
        <dbReference type="SAM" id="SignalP"/>
    </source>
</evidence>
<name>A0ABN8MP51_9CNID</name>